<comment type="caution">
    <text evidence="1">The sequence shown here is derived from an EMBL/GenBank/DDBJ whole genome shotgun (WGS) entry which is preliminary data.</text>
</comment>
<reference evidence="1 2" key="1">
    <citation type="submission" date="2024-04" db="EMBL/GenBank/DDBJ databases">
        <title>Polymorphospora sp. isolated from Baiyangdian Lake in Xiong'an New Area.</title>
        <authorList>
            <person name="Zhang X."/>
            <person name="Liu J."/>
        </authorList>
    </citation>
    <scope>NUCLEOTIDE SEQUENCE [LARGE SCALE GENOMIC DNA]</scope>
    <source>
        <strain evidence="1 2">2-325</strain>
    </source>
</reference>
<accession>A0ABV5CX85</accession>
<dbReference type="EMBL" id="JBCGDC010000100">
    <property type="protein sequence ID" value="MFB6396624.1"/>
    <property type="molecule type" value="Genomic_DNA"/>
</dbReference>
<keyword evidence="2" id="KW-1185">Reference proteome</keyword>
<dbReference type="SUPFAM" id="SSF47789">
    <property type="entry name" value="C-terminal domain of RNA polymerase alpha subunit"/>
    <property type="match status" value="1"/>
</dbReference>
<evidence type="ECO:0000313" key="2">
    <source>
        <dbReference type="Proteomes" id="UP001582793"/>
    </source>
</evidence>
<dbReference type="RefSeq" id="WP_357538103.1">
    <property type="nucleotide sequence ID" value="NZ_JBCGDC010000100.1"/>
</dbReference>
<sequence>MTAQEPAPETEFPRGIGKVATRELAANGYTRFAHLTTTTPAELLKIHGVGRKSISILREELAGRGLSFADGS</sequence>
<proteinExistence type="predicted"/>
<dbReference type="Proteomes" id="UP001582793">
    <property type="component" value="Unassembled WGS sequence"/>
</dbReference>
<evidence type="ECO:0000313" key="1">
    <source>
        <dbReference type="EMBL" id="MFB6396624.1"/>
    </source>
</evidence>
<evidence type="ECO:0008006" key="3">
    <source>
        <dbReference type="Google" id="ProtNLM"/>
    </source>
</evidence>
<organism evidence="1 2">
    <name type="scientific">Polymorphospora lycopeni</name>
    <dbReference type="NCBI Taxonomy" id="3140240"/>
    <lineage>
        <taxon>Bacteria</taxon>
        <taxon>Bacillati</taxon>
        <taxon>Actinomycetota</taxon>
        <taxon>Actinomycetes</taxon>
        <taxon>Micromonosporales</taxon>
        <taxon>Micromonosporaceae</taxon>
        <taxon>Polymorphospora</taxon>
    </lineage>
</organism>
<dbReference type="Gene3D" id="1.10.150.20">
    <property type="entry name" value="5' to 3' exonuclease, C-terminal subdomain"/>
    <property type="match status" value="1"/>
</dbReference>
<name>A0ABV5CX85_9ACTN</name>
<gene>
    <name evidence="1" type="ORF">AAFH96_26490</name>
</gene>
<protein>
    <recommendedName>
        <fullName evidence="3">DNA-binding protein</fullName>
    </recommendedName>
</protein>